<dbReference type="InterPro" id="IPR001387">
    <property type="entry name" value="Cro/C1-type_HTH"/>
</dbReference>
<accession>A0ABN2RT98</accession>
<dbReference type="PROSITE" id="PS50943">
    <property type="entry name" value="HTH_CROC1"/>
    <property type="match status" value="1"/>
</dbReference>
<dbReference type="Pfam" id="PF17765">
    <property type="entry name" value="MLTR_LBD"/>
    <property type="match status" value="1"/>
</dbReference>
<name>A0ABN2RT98_9MICO</name>
<organism evidence="2 3">
    <name type="scientific">Microbacterium pumilum</name>
    <dbReference type="NCBI Taxonomy" id="344165"/>
    <lineage>
        <taxon>Bacteria</taxon>
        <taxon>Bacillati</taxon>
        <taxon>Actinomycetota</taxon>
        <taxon>Actinomycetes</taxon>
        <taxon>Micrococcales</taxon>
        <taxon>Microbacteriaceae</taxon>
        <taxon>Microbacterium</taxon>
    </lineage>
</organism>
<sequence>MSTPEEIRSFLTSRRARITPEEAGVPVFGGARRVPGLRREEVAHLAGVSTDYYAKLERGRTRGASREVLDAIAHALQLDDTEREHLLNLVDVTAAPHRRKPRPKTPMAVTAGTQAVLDAITVPAIVQNARLDVVAANALGSALYPLPPKGGELFNAAVFQFLDPRAEDFFIDFARAKRNAVALLHQAAGRDPFDDALIRLIGQLSMQSDEFRSLWASHDVIRYQRGTKRYRHPDVGDLEFGYESFDLTTEPGLTMLVYTVEPHSPTAERIALLASWVKTQVGSPDRAETS</sequence>
<gene>
    <name evidence="2" type="ORF">GCM10009777_03620</name>
</gene>
<dbReference type="EMBL" id="BAAAOH010000001">
    <property type="protein sequence ID" value="GAA1974414.1"/>
    <property type="molecule type" value="Genomic_DNA"/>
</dbReference>
<dbReference type="SUPFAM" id="SSF47413">
    <property type="entry name" value="lambda repressor-like DNA-binding domains"/>
    <property type="match status" value="1"/>
</dbReference>
<dbReference type="SMART" id="SM00530">
    <property type="entry name" value="HTH_XRE"/>
    <property type="match status" value="1"/>
</dbReference>
<comment type="caution">
    <text evidence="2">The sequence shown here is derived from an EMBL/GenBank/DDBJ whole genome shotgun (WGS) entry which is preliminary data.</text>
</comment>
<dbReference type="InterPro" id="IPR041413">
    <property type="entry name" value="MLTR_LBD"/>
</dbReference>
<dbReference type="Proteomes" id="UP001500326">
    <property type="component" value="Unassembled WGS sequence"/>
</dbReference>
<evidence type="ECO:0000259" key="1">
    <source>
        <dbReference type="PROSITE" id="PS50943"/>
    </source>
</evidence>
<dbReference type="PANTHER" id="PTHR35010:SF2">
    <property type="entry name" value="BLL4672 PROTEIN"/>
    <property type="match status" value="1"/>
</dbReference>
<dbReference type="Gene3D" id="3.30.450.180">
    <property type="match status" value="1"/>
</dbReference>
<dbReference type="PANTHER" id="PTHR35010">
    <property type="entry name" value="BLL4672 PROTEIN-RELATED"/>
    <property type="match status" value="1"/>
</dbReference>
<feature type="domain" description="HTH cro/C1-type" evidence="1">
    <location>
        <begin position="36"/>
        <end position="83"/>
    </location>
</feature>
<dbReference type="Pfam" id="PF13560">
    <property type="entry name" value="HTH_31"/>
    <property type="match status" value="1"/>
</dbReference>
<dbReference type="Gene3D" id="1.10.260.40">
    <property type="entry name" value="lambda repressor-like DNA-binding domains"/>
    <property type="match status" value="1"/>
</dbReference>
<dbReference type="RefSeq" id="WP_344057959.1">
    <property type="nucleotide sequence ID" value="NZ_BAAAOH010000001.1"/>
</dbReference>
<proteinExistence type="predicted"/>
<evidence type="ECO:0000313" key="2">
    <source>
        <dbReference type="EMBL" id="GAA1974414.1"/>
    </source>
</evidence>
<evidence type="ECO:0000313" key="3">
    <source>
        <dbReference type="Proteomes" id="UP001500326"/>
    </source>
</evidence>
<protein>
    <submittedName>
        <fullName evidence="2">Helix-turn-helix transcriptional regulator</fullName>
    </submittedName>
</protein>
<dbReference type="InterPro" id="IPR010982">
    <property type="entry name" value="Lambda_DNA-bd_dom_sf"/>
</dbReference>
<reference evidence="2 3" key="1">
    <citation type="journal article" date="2019" name="Int. J. Syst. Evol. Microbiol.">
        <title>The Global Catalogue of Microorganisms (GCM) 10K type strain sequencing project: providing services to taxonomists for standard genome sequencing and annotation.</title>
        <authorList>
            <consortium name="The Broad Institute Genomics Platform"/>
            <consortium name="The Broad Institute Genome Sequencing Center for Infectious Disease"/>
            <person name="Wu L."/>
            <person name="Ma J."/>
        </authorList>
    </citation>
    <scope>NUCLEOTIDE SEQUENCE [LARGE SCALE GENOMIC DNA]</scope>
    <source>
        <strain evidence="2 3">JCM 14902</strain>
    </source>
</reference>
<keyword evidence="3" id="KW-1185">Reference proteome</keyword>
<dbReference type="CDD" id="cd00093">
    <property type="entry name" value="HTH_XRE"/>
    <property type="match status" value="1"/>
</dbReference>